<proteinExistence type="predicted"/>
<evidence type="ECO:0008006" key="3">
    <source>
        <dbReference type="Google" id="ProtNLM"/>
    </source>
</evidence>
<evidence type="ECO:0000313" key="1">
    <source>
        <dbReference type="EMBL" id="KAJ7029360.1"/>
    </source>
</evidence>
<gene>
    <name evidence="1" type="ORF">C8F04DRAFT_42353</name>
</gene>
<dbReference type="AlphaFoldDB" id="A0AAD6WYI5"/>
<protein>
    <recommendedName>
        <fullName evidence="3">F-box domain-containing protein</fullName>
    </recommendedName>
</protein>
<name>A0AAD6WYI5_9AGAR</name>
<accession>A0AAD6WYI5</accession>
<dbReference type="Proteomes" id="UP001218188">
    <property type="component" value="Unassembled WGS sequence"/>
</dbReference>
<reference evidence="1" key="1">
    <citation type="submission" date="2023-03" db="EMBL/GenBank/DDBJ databases">
        <title>Massive genome expansion in bonnet fungi (Mycena s.s.) driven by repeated elements and novel gene families across ecological guilds.</title>
        <authorList>
            <consortium name="Lawrence Berkeley National Laboratory"/>
            <person name="Harder C.B."/>
            <person name="Miyauchi S."/>
            <person name="Viragh M."/>
            <person name="Kuo A."/>
            <person name="Thoen E."/>
            <person name="Andreopoulos B."/>
            <person name="Lu D."/>
            <person name="Skrede I."/>
            <person name="Drula E."/>
            <person name="Henrissat B."/>
            <person name="Morin E."/>
            <person name="Kohler A."/>
            <person name="Barry K."/>
            <person name="LaButti K."/>
            <person name="Morin E."/>
            <person name="Salamov A."/>
            <person name="Lipzen A."/>
            <person name="Mereny Z."/>
            <person name="Hegedus B."/>
            <person name="Baldrian P."/>
            <person name="Stursova M."/>
            <person name="Weitz H."/>
            <person name="Taylor A."/>
            <person name="Grigoriev I.V."/>
            <person name="Nagy L.G."/>
            <person name="Martin F."/>
            <person name="Kauserud H."/>
        </authorList>
    </citation>
    <scope>NUCLEOTIDE SEQUENCE</scope>
    <source>
        <strain evidence="1">CBHHK200</strain>
    </source>
</reference>
<dbReference type="Gene3D" id="1.20.1280.50">
    <property type="match status" value="1"/>
</dbReference>
<sequence>MDSEDPSVLAMIDKAMSSDWYDPETATSMTLKKPELRVKDPLLRPLFTSNDAPDAMQVAALQQLMQNRISTLSRLKAERSALESVIRDLKAERMAIIDKEHTLRAEMRLSSNDSPDTAQVSTHLANQDFSTLKAERSRVDTAILAPKAEQMAIVDEECDLRAELRLCAGILSLIRRVPPEILAEIFLYFAPVLDVDHFDARRDPFAEDPMGLCMTAEIPWHLGQICRSWRTVALSLRSLWSTFDLRPPSPDFLADTEIFHSYSLVRTPGEYRPEQKLFLTTERTLASVANCLERSGQVSVATRIVYQDDLHTGPLFDFFAGCSHRLAHLVLVGFPAGYLSAFCRFCPKYTQLRKLAIISTDFPRIFNLLPLPPSPPSDRAYGNP</sequence>
<keyword evidence="2" id="KW-1185">Reference proteome</keyword>
<comment type="caution">
    <text evidence="1">The sequence shown here is derived from an EMBL/GenBank/DDBJ whole genome shotgun (WGS) entry which is preliminary data.</text>
</comment>
<evidence type="ECO:0000313" key="2">
    <source>
        <dbReference type="Proteomes" id="UP001218188"/>
    </source>
</evidence>
<dbReference type="EMBL" id="JARJCM010000102">
    <property type="protein sequence ID" value="KAJ7029360.1"/>
    <property type="molecule type" value="Genomic_DNA"/>
</dbReference>
<organism evidence="1 2">
    <name type="scientific">Mycena alexandri</name>
    <dbReference type="NCBI Taxonomy" id="1745969"/>
    <lineage>
        <taxon>Eukaryota</taxon>
        <taxon>Fungi</taxon>
        <taxon>Dikarya</taxon>
        <taxon>Basidiomycota</taxon>
        <taxon>Agaricomycotina</taxon>
        <taxon>Agaricomycetes</taxon>
        <taxon>Agaricomycetidae</taxon>
        <taxon>Agaricales</taxon>
        <taxon>Marasmiineae</taxon>
        <taxon>Mycenaceae</taxon>
        <taxon>Mycena</taxon>
    </lineage>
</organism>